<dbReference type="Pfam" id="PF01541">
    <property type="entry name" value="GIY-YIG"/>
    <property type="match status" value="1"/>
</dbReference>
<evidence type="ECO:0000259" key="7">
    <source>
        <dbReference type="PROSITE" id="PS50151"/>
    </source>
</evidence>
<dbReference type="FunFam" id="3.40.1440.10:FF:000001">
    <property type="entry name" value="UvrABC system protein C"/>
    <property type="match status" value="1"/>
</dbReference>
<evidence type="ECO:0000259" key="8">
    <source>
        <dbReference type="PROSITE" id="PS50164"/>
    </source>
</evidence>
<keyword evidence="3" id="KW-0228">DNA excision</keyword>
<dbReference type="PROSITE" id="PS50151">
    <property type="entry name" value="UVR"/>
    <property type="match status" value="1"/>
</dbReference>
<accession>A0A2M7V690</accession>
<dbReference type="Gene3D" id="4.10.860.10">
    <property type="entry name" value="UVR domain"/>
    <property type="match status" value="1"/>
</dbReference>
<dbReference type="InterPro" id="IPR000305">
    <property type="entry name" value="GIY-YIG_endonuc"/>
</dbReference>
<organism evidence="10 11">
    <name type="scientific">Candidatus Magasanikbacteria bacterium CG_4_10_14_0_2_um_filter_41_10</name>
    <dbReference type="NCBI Taxonomy" id="1974638"/>
    <lineage>
        <taxon>Bacteria</taxon>
        <taxon>Candidatus Magasanikiibacteriota</taxon>
    </lineage>
</organism>
<dbReference type="AlphaFoldDB" id="A0A2M7V690"/>
<evidence type="ECO:0000256" key="4">
    <source>
        <dbReference type="ARBA" id="ARBA00022881"/>
    </source>
</evidence>
<evidence type="ECO:0000256" key="1">
    <source>
        <dbReference type="ARBA" id="ARBA00022490"/>
    </source>
</evidence>
<keyword evidence="5" id="KW-0234">DNA repair</keyword>
<evidence type="ECO:0000313" key="10">
    <source>
        <dbReference type="EMBL" id="PIZ94177.1"/>
    </source>
</evidence>
<proteinExistence type="predicted"/>
<dbReference type="InterPro" id="IPR047296">
    <property type="entry name" value="GIY-YIG_UvrC_Cho"/>
</dbReference>
<evidence type="ECO:0000313" key="11">
    <source>
        <dbReference type="Proteomes" id="UP000228750"/>
    </source>
</evidence>
<dbReference type="Pfam" id="PF08459">
    <property type="entry name" value="UvrC_RNaseH_dom"/>
    <property type="match status" value="1"/>
</dbReference>
<evidence type="ECO:0000256" key="3">
    <source>
        <dbReference type="ARBA" id="ARBA00022769"/>
    </source>
</evidence>
<reference evidence="11" key="1">
    <citation type="submission" date="2017-09" db="EMBL/GenBank/DDBJ databases">
        <title>Depth-based differentiation of microbial function through sediment-hosted aquifers and enrichment of novel symbionts in the deep terrestrial subsurface.</title>
        <authorList>
            <person name="Probst A.J."/>
            <person name="Ladd B."/>
            <person name="Jarett J.K."/>
            <person name="Geller-Mcgrath D.E."/>
            <person name="Sieber C.M.K."/>
            <person name="Emerson J.B."/>
            <person name="Anantharaman K."/>
            <person name="Thomas B.C."/>
            <person name="Malmstrom R."/>
            <person name="Stieglmeier M."/>
            <person name="Klingl A."/>
            <person name="Woyke T."/>
            <person name="Ryan C.M."/>
            <person name="Banfield J.F."/>
        </authorList>
    </citation>
    <scope>NUCLEOTIDE SEQUENCE [LARGE SCALE GENOMIC DNA]</scope>
</reference>
<dbReference type="Gene3D" id="3.40.1440.10">
    <property type="entry name" value="GIY-YIG endonuclease"/>
    <property type="match status" value="1"/>
</dbReference>
<dbReference type="Proteomes" id="UP000228750">
    <property type="component" value="Unassembled WGS sequence"/>
</dbReference>
<dbReference type="InterPro" id="IPR035901">
    <property type="entry name" value="GIY-YIG_endonuc_sf"/>
</dbReference>
<feature type="domain" description="GIY-YIG" evidence="8">
    <location>
        <begin position="15"/>
        <end position="93"/>
    </location>
</feature>
<dbReference type="GO" id="GO:0009380">
    <property type="term" value="C:excinuclease repair complex"/>
    <property type="evidence" value="ECO:0007669"/>
    <property type="project" value="TreeGrafter"/>
</dbReference>
<sequence>MFAIQVTDQLTKLPDAPGIYLFFNKKKELIYVGKATSLKSRVSSYFRGARTSRPIEQMIHEVVDIKWKTTDSVLEAIILEANFIKAKQPKYNVLGRDDKSWNYIVIAKGEYPLVTTLRQHEYVQKKLEKSTKASVFPENLKLEEYAYVFGPYPGLNTTATMKLLRKLFYISDCQKQKNQSGKPCLYRQMGLCLGVCTGEISPAEYKKNVIQPLVQFLKGGKKRLITTLKKRMQEASKAEAFEEAARLRNQIASLERIHDMALINKSFVQDEQSAGVKRIEGYDISNLGATGKVGSMVVFDSDGPVKNQYRKFKIKSVVGQSDVDCLEEVLVRRLRHVDIHTKASVFPEITNDANVRITNNTKQQKKDVWTLPDVFLIDGGKPQVNRAMKVLRAFEIDTPLVGIAKGPERKKNEFVFGTRDRGFIKWVNEHQELLVRVRDEAHRFAITYQRQLRKLKK</sequence>
<feature type="domain" description="UvrC family homology region profile" evidence="9">
    <location>
        <begin position="218"/>
        <end position="391"/>
    </location>
</feature>
<comment type="caution">
    <text evidence="10">The sequence shown here is derived from an EMBL/GenBank/DDBJ whole genome shotgun (WGS) entry which is preliminary data.</text>
</comment>
<keyword evidence="6" id="KW-0175">Coiled coil</keyword>
<dbReference type="InterPro" id="IPR001162">
    <property type="entry name" value="UvrC_RNase_H_dom"/>
</dbReference>
<dbReference type="EMBL" id="PFPJ01000020">
    <property type="protein sequence ID" value="PIZ94177.1"/>
    <property type="molecule type" value="Genomic_DNA"/>
</dbReference>
<dbReference type="GO" id="GO:0006289">
    <property type="term" value="P:nucleotide-excision repair"/>
    <property type="evidence" value="ECO:0007669"/>
    <property type="project" value="InterPro"/>
</dbReference>
<dbReference type="Pfam" id="PF02151">
    <property type="entry name" value="UVR"/>
    <property type="match status" value="1"/>
</dbReference>
<evidence type="ECO:0000256" key="2">
    <source>
        <dbReference type="ARBA" id="ARBA00022763"/>
    </source>
</evidence>
<dbReference type="PROSITE" id="PS50164">
    <property type="entry name" value="GIY_YIG"/>
    <property type="match status" value="1"/>
</dbReference>
<dbReference type="PANTHER" id="PTHR30562">
    <property type="entry name" value="UVRC/OXIDOREDUCTASE"/>
    <property type="match status" value="1"/>
</dbReference>
<feature type="domain" description="UVR" evidence="7">
    <location>
        <begin position="222"/>
        <end position="257"/>
    </location>
</feature>
<dbReference type="InterPro" id="IPR038476">
    <property type="entry name" value="UvrC_RNase_H_dom_sf"/>
</dbReference>
<dbReference type="SMART" id="SM00465">
    <property type="entry name" value="GIYc"/>
    <property type="match status" value="1"/>
</dbReference>
<feature type="coiled-coil region" evidence="6">
    <location>
        <begin position="230"/>
        <end position="257"/>
    </location>
</feature>
<keyword evidence="1" id="KW-0963">Cytoplasm</keyword>
<gene>
    <name evidence="10" type="ORF">COX82_01215</name>
</gene>
<keyword evidence="4" id="KW-0267">Excision nuclease</keyword>
<dbReference type="InterPro" id="IPR036876">
    <property type="entry name" value="UVR_dom_sf"/>
</dbReference>
<dbReference type="GO" id="GO:0009381">
    <property type="term" value="F:excinuclease ABC activity"/>
    <property type="evidence" value="ECO:0007669"/>
    <property type="project" value="InterPro"/>
</dbReference>
<name>A0A2M7V690_9BACT</name>
<dbReference type="PROSITE" id="PS50165">
    <property type="entry name" value="UVRC"/>
    <property type="match status" value="1"/>
</dbReference>
<dbReference type="SUPFAM" id="SSF46600">
    <property type="entry name" value="C-terminal UvrC-binding domain of UvrB"/>
    <property type="match status" value="1"/>
</dbReference>
<evidence type="ECO:0000256" key="5">
    <source>
        <dbReference type="ARBA" id="ARBA00023204"/>
    </source>
</evidence>
<keyword evidence="2" id="KW-0227">DNA damage</keyword>
<evidence type="ECO:0008006" key="12">
    <source>
        <dbReference type="Google" id="ProtNLM"/>
    </source>
</evidence>
<dbReference type="InterPro" id="IPR001943">
    <property type="entry name" value="UVR_dom"/>
</dbReference>
<dbReference type="Gene3D" id="3.30.420.340">
    <property type="entry name" value="UvrC, RNAse H endonuclease domain"/>
    <property type="match status" value="1"/>
</dbReference>
<evidence type="ECO:0000259" key="9">
    <source>
        <dbReference type="PROSITE" id="PS50165"/>
    </source>
</evidence>
<dbReference type="SUPFAM" id="SSF82771">
    <property type="entry name" value="GIY-YIG endonuclease"/>
    <property type="match status" value="1"/>
</dbReference>
<evidence type="ECO:0000256" key="6">
    <source>
        <dbReference type="SAM" id="Coils"/>
    </source>
</evidence>
<dbReference type="CDD" id="cd10434">
    <property type="entry name" value="GIY-YIG_UvrC_Cho"/>
    <property type="match status" value="1"/>
</dbReference>
<dbReference type="InterPro" id="IPR050066">
    <property type="entry name" value="UvrABC_protein_C"/>
</dbReference>
<protein>
    <recommendedName>
        <fullName evidence="12">Excinuclease ABC subunit C</fullName>
    </recommendedName>
</protein>
<dbReference type="PANTHER" id="PTHR30562:SF1">
    <property type="entry name" value="UVRABC SYSTEM PROTEIN C"/>
    <property type="match status" value="1"/>
</dbReference>